<accession>A0A6A5CIJ5</accession>
<protein>
    <submittedName>
        <fullName evidence="1">Uncharacterized protein</fullName>
    </submittedName>
</protein>
<dbReference type="Proteomes" id="UP000444721">
    <property type="component" value="Unassembled WGS sequence"/>
</dbReference>
<dbReference type="VEuPathDB" id="AmoebaDB:NfTy_025870"/>
<reference evidence="1 2" key="1">
    <citation type="journal article" date="2019" name="Sci. Rep.">
        <title>Nanopore sequencing improves the draft genome of the human pathogenic amoeba Naegleria fowleri.</title>
        <authorList>
            <person name="Liechti N."/>
            <person name="Schurch N."/>
            <person name="Bruggmann R."/>
            <person name="Wittwer M."/>
        </authorList>
    </citation>
    <scope>NUCLEOTIDE SEQUENCE [LARGE SCALE GENOMIC DNA]</scope>
    <source>
        <strain evidence="1 2">ATCC 30894</strain>
    </source>
</reference>
<comment type="caution">
    <text evidence="1">The sequence shown here is derived from an EMBL/GenBank/DDBJ whole genome shotgun (WGS) entry which is preliminary data.</text>
</comment>
<organism evidence="1 2">
    <name type="scientific">Naegleria fowleri</name>
    <name type="common">Brain eating amoeba</name>
    <dbReference type="NCBI Taxonomy" id="5763"/>
    <lineage>
        <taxon>Eukaryota</taxon>
        <taxon>Discoba</taxon>
        <taxon>Heterolobosea</taxon>
        <taxon>Tetramitia</taxon>
        <taxon>Eutetramitia</taxon>
        <taxon>Vahlkampfiidae</taxon>
        <taxon>Naegleria</taxon>
    </lineage>
</organism>
<keyword evidence="2" id="KW-1185">Reference proteome</keyword>
<dbReference type="GeneID" id="68107315"/>
<dbReference type="VEuPathDB" id="AmoebaDB:NF0010990"/>
<dbReference type="EMBL" id="VFQX01000001">
    <property type="protein sequence ID" value="KAF0985058.1"/>
    <property type="molecule type" value="Genomic_DNA"/>
</dbReference>
<dbReference type="VEuPathDB" id="AmoebaDB:FDP41_000097"/>
<gene>
    <name evidence="1" type="ORF">FDP41_000097</name>
</gene>
<proteinExistence type="predicted"/>
<sequence length="181" mass="21890">MVRQHSQQQRRSIRIPFIQSRVKKWDRYMKRHFEKAKQWYPRKFPMLSTKTSKTDISEKEARRTHKQQLPELLAELLRDHPISTTTTTNVQSEQRKGHKAKAHLMHKTSNNGNSCQIFDPCDDGYEVDEEFEEELVCREQESRPIKHYDDNDHSYHFSNQYPCLNHHPFVIERFKVRVFYS</sequence>
<evidence type="ECO:0000313" key="1">
    <source>
        <dbReference type="EMBL" id="KAF0985058.1"/>
    </source>
</evidence>
<dbReference type="OrthoDB" id="10609186at2759"/>
<evidence type="ECO:0000313" key="2">
    <source>
        <dbReference type="Proteomes" id="UP000444721"/>
    </source>
</evidence>
<name>A0A6A5CIJ5_NAEFO</name>
<dbReference type="AlphaFoldDB" id="A0A6A5CIJ5"/>
<dbReference type="RefSeq" id="XP_044569771.1">
    <property type="nucleotide sequence ID" value="XM_044713685.1"/>
</dbReference>